<accession>A0ABR6VLF4</accession>
<dbReference type="EMBL" id="JACOAF010000001">
    <property type="protein sequence ID" value="MBC3538046.1"/>
    <property type="molecule type" value="Genomic_DNA"/>
</dbReference>
<gene>
    <name evidence="1" type="ORF">H7U12_00035</name>
</gene>
<comment type="caution">
    <text evidence="1">The sequence shown here is derived from an EMBL/GenBank/DDBJ whole genome shotgun (WGS) entry which is preliminary data.</text>
</comment>
<dbReference type="Proteomes" id="UP000659698">
    <property type="component" value="Unassembled WGS sequence"/>
</dbReference>
<name>A0ABR6VLF4_9BACT</name>
<keyword evidence="2" id="KW-1185">Reference proteome</keyword>
<organism evidence="1 2">
    <name type="scientific">Rufibacter sediminis</name>
    <dbReference type="NCBI Taxonomy" id="2762756"/>
    <lineage>
        <taxon>Bacteria</taxon>
        <taxon>Pseudomonadati</taxon>
        <taxon>Bacteroidota</taxon>
        <taxon>Cytophagia</taxon>
        <taxon>Cytophagales</taxon>
        <taxon>Hymenobacteraceae</taxon>
        <taxon>Rufibacter</taxon>
    </lineage>
</organism>
<sequence length="137" mass="15952">MIQADTESFKVWLDEASNIGMLKWRKDVGLEACQYGITELFTMIKRNRVEKCLINSCNRGSLSSEAEDWELSILQKNDPSFVPQGLHVALVVSEFKYKQMIHEYSLNRVCKFDLPVKINYFTQVEEALDWLKNEPTK</sequence>
<evidence type="ECO:0008006" key="3">
    <source>
        <dbReference type="Google" id="ProtNLM"/>
    </source>
</evidence>
<protein>
    <recommendedName>
        <fullName evidence="3">STAS/SEC14 domain-containing protein</fullName>
    </recommendedName>
</protein>
<evidence type="ECO:0000313" key="1">
    <source>
        <dbReference type="EMBL" id="MBC3538046.1"/>
    </source>
</evidence>
<dbReference type="RefSeq" id="WP_186631066.1">
    <property type="nucleotide sequence ID" value="NZ_JACOAF010000001.1"/>
</dbReference>
<evidence type="ECO:0000313" key="2">
    <source>
        <dbReference type="Proteomes" id="UP000659698"/>
    </source>
</evidence>
<reference evidence="1 2" key="1">
    <citation type="journal article" date="2019" name="Int. J. Syst. Evol. Microbiol.">
        <title>Rufibacter sediminis sp. nov., isolated from freshwater lake sediment.</title>
        <authorList>
            <person name="Qu J.H."/>
            <person name="Zhang L.J."/>
            <person name="Fu Y.H."/>
            <person name="Li H.F."/>
        </authorList>
    </citation>
    <scope>NUCLEOTIDE SEQUENCE [LARGE SCALE GENOMIC DNA]</scope>
    <source>
        <strain evidence="1 2">H-1</strain>
    </source>
</reference>
<proteinExistence type="predicted"/>